<dbReference type="PANTHER" id="PTHR12320">
    <property type="entry name" value="PROTEIN PHOSPHATASE 2C"/>
    <property type="match status" value="1"/>
</dbReference>
<dbReference type="EMBL" id="KV454541">
    <property type="protein sequence ID" value="ODV67087.1"/>
    <property type="molecule type" value="Genomic_DNA"/>
</dbReference>
<comment type="catalytic activity">
    <reaction evidence="1">
        <text>O-phospho-L-seryl-[protein] + H2O = L-seryl-[protein] + phosphate</text>
        <dbReference type="Rhea" id="RHEA:20629"/>
        <dbReference type="Rhea" id="RHEA-COMP:9863"/>
        <dbReference type="Rhea" id="RHEA-COMP:11604"/>
        <dbReference type="ChEBI" id="CHEBI:15377"/>
        <dbReference type="ChEBI" id="CHEBI:29999"/>
        <dbReference type="ChEBI" id="CHEBI:43474"/>
        <dbReference type="ChEBI" id="CHEBI:83421"/>
        <dbReference type="EC" id="3.1.3.16"/>
    </reaction>
</comment>
<reference evidence="4" key="1">
    <citation type="submission" date="2016-05" db="EMBL/GenBank/DDBJ databases">
        <title>Comparative genomics of biotechnologically important yeasts.</title>
        <authorList>
            <consortium name="DOE Joint Genome Institute"/>
            <person name="Riley R."/>
            <person name="Haridas S."/>
            <person name="Wolfe K.H."/>
            <person name="Lopes M.R."/>
            <person name="Hittinger C.T."/>
            <person name="Goker M."/>
            <person name="Salamov A."/>
            <person name="Wisecaver J."/>
            <person name="Long T.M."/>
            <person name="Aerts A.L."/>
            <person name="Barry K."/>
            <person name="Choi C."/>
            <person name="Clum A."/>
            <person name="Coughlan A.Y."/>
            <person name="Deshpande S."/>
            <person name="Douglass A.P."/>
            <person name="Hanson S.J."/>
            <person name="Klenk H.-P."/>
            <person name="Labutti K."/>
            <person name="Lapidus A."/>
            <person name="Lindquist E."/>
            <person name="Lipzen A."/>
            <person name="Meier-Kolthoff J.P."/>
            <person name="Ohm R.A."/>
            <person name="Otillar R.P."/>
            <person name="Pangilinan J."/>
            <person name="Peng Y."/>
            <person name="Rokas A."/>
            <person name="Rosa C.A."/>
            <person name="Scheuner C."/>
            <person name="Sibirny A.A."/>
            <person name="Slot J.C."/>
            <person name="Stielow J.B."/>
            <person name="Sun H."/>
            <person name="Kurtzman C.P."/>
            <person name="Blackwell M."/>
            <person name="Grigoriev I.V."/>
            <person name="Jeffries T.W."/>
        </authorList>
    </citation>
    <scope>NUCLEOTIDE SEQUENCE [LARGE SCALE GENOMIC DNA]</scope>
    <source>
        <strain evidence="4">NRRL Y-1933</strain>
    </source>
</reference>
<keyword evidence="1" id="KW-0904">Protein phosphatase</keyword>
<dbReference type="PROSITE" id="PS51746">
    <property type="entry name" value="PPM_2"/>
    <property type="match status" value="1"/>
</dbReference>
<evidence type="ECO:0000256" key="1">
    <source>
        <dbReference type="RuleBase" id="RU366020"/>
    </source>
</evidence>
<gene>
    <name evidence="3" type="ORF">HYPBUDRAFT_157190</name>
</gene>
<dbReference type="InterPro" id="IPR039123">
    <property type="entry name" value="PPTC7"/>
</dbReference>
<keyword evidence="1" id="KW-0460">Magnesium</keyword>
<evidence type="ECO:0000313" key="3">
    <source>
        <dbReference type="EMBL" id="ODV67087.1"/>
    </source>
</evidence>
<dbReference type="SUPFAM" id="SSF81606">
    <property type="entry name" value="PP2C-like"/>
    <property type="match status" value="1"/>
</dbReference>
<organism evidence="3 4">
    <name type="scientific">Hyphopichia burtonii NRRL Y-1933</name>
    <dbReference type="NCBI Taxonomy" id="984485"/>
    <lineage>
        <taxon>Eukaryota</taxon>
        <taxon>Fungi</taxon>
        <taxon>Dikarya</taxon>
        <taxon>Ascomycota</taxon>
        <taxon>Saccharomycotina</taxon>
        <taxon>Pichiomycetes</taxon>
        <taxon>Debaryomycetaceae</taxon>
        <taxon>Hyphopichia</taxon>
    </lineage>
</organism>
<dbReference type="AlphaFoldDB" id="A0A1E4RII8"/>
<evidence type="ECO:0000259" key="2">
    <source>
        <dbReference type="PROSITE" id="PS51746"/>
    </source>
</evidence>
<dbReference type="Pfam" id="PF13672">
    <property type="entry name" value="PP2C_2"/>
    <property type="match status" value="1"/>
</dbReference>
<evidence type="ECO:0000313" key="4">
    <source>
        <dbReference type="Proteomes" id="UP000095085"/>
    </source>
</evidence>
<dbReference type="GeneID" id="30996822"/>
<keyword evidence="1" id="KW-0479">Metal-binding</keyword>
<dbReference type="InterPro" id="IPR001932">
    <property type="entry name" value="PPM-type_phosphatase-like_dom"/>
</dbReference>
<dbReference type="STRING" id="984485.A0A1E4RII8"/>
<comment type="cofactor">
    <cofactor evidence="1">
        <name>Mn(2+)</name>
        <dbReference type="ChEBI" id="CHEBI:29035"/>
    </cofactor>
</comment>
<dbReference type="GO" id="GO:0004722">
    <property type="term" value="F:protein serine/threonine phosphatase activity"/>
    <property type="evidence" value="ECO:0007669"/>
    <property type="project" value="UniProtKB-EC"/>
</dbReference>
<dbReference type="SMART" id="SM00332">
    <property type="entry name" value="PP2Cc"/>
    <property type="match status" value="1"/>
</dbReference>
<name>A0A1E4RII8_9ASCO</name>
<keyword evidence="4" id="KW-1185">Reference proteome</keyword>
<comment type="cofactor">
    <cofactor evidence="1">
        <name>Mg(2+)</name>
        <dbReference type="ChEBI" id="CHEBI:18420"/>
    </cofactor>
</comment>
<keyword evidence="1" id="KW-0378">Hydrolase</keyword>
<dbReference type="EC" id="3.1.3.16" evidence="1"/>
<dbReference type="Proteomes" id="UP000095085">
    <property type="component" value="Unassembled WGS sequence"/>
</dbReference>
<feature type="domain" description="PPM-type phosphatase" evidence="2">
    <location>
        <begin position="88"/>
        <end position="346"/>
    </location>
</feature>
<dbReference type="GO" id="GO:0046872">
    <property type="term" value="F:metal ion binding"/>
    <property type="evidence" value="ECO:0007669"/>
    <property type="project" value="UniProtKB-UniRule"/>
</dbReference>
<dbReference type="PANTHER" id="PTHR12320:SF1">
    <property type="entry name" value="PROTEIN PHOSPHATASE PTC7 HOMOLOG"/>
    <property type="match status" value="1"/>
</dbReference>
<dbReference type="Gene3D" id="3.60.40.10">
    <property type="entry name" value="PPM-type phosphatase domain"/>
    <property type="match status" value="1"/>
</dbReference>
<proteinExistence type="inferred from homology"/>
<comment type="similarity">
    <text evidence="1">Belongs to the PP2C family.</text>
</comment>
<comment type="catalytic activity">
    <reaction evidence="1">
        <text>O-phospho-L-threonyl-[protein] + H2O = L-threonyl-[protein] + phosphate</text>
        <dbReference type="Rhea" id="RHEA:47004"/>
        <dbReference type="Rhea" id="RHEA-COMP:11060"/>
        <dbReference type="Rhea" id="RHEA-COMP:11605"/>
        <dbReference type="ChEBI" id="CHEBI:15377"/>
        <dbReference type="ChEBI" id="CHEBI:30013"/>
        <dbReference type="ChEBI" id="CHEBI:43474"/>
        <dbReference type="ChEBI" id="CHEBI:61977"/>
        <dbReference type="EC" id="3.1.3.16"/>
    </reaction>
</comment>
<protein>
    <recommendedName>
        <fullName evidence="1">Protein phosphatase</fullName>
        <ecNumber evidence="1">3.1.3.16</ecNumber>
    </recommendedName>
</protein>
<sequence length="358" mass="40363">MGGFFSNVRHYFLSKHSDESPVDEVNPYIKYPLVTKEQMKRISNDKFKFEFAHASFGFHSTKSDPTIHSLSDLTDPAQLNTLLPRRRPVGSPADTLSIKAGDDAMLVSPTVLAVADGVSGWESKGEQRSSGIWSRSMVETLSRLMTEYKLTHSPHHLNKRDIDQILDDSYLHTSHLMDLQKMRGSSTLILGMLSGEYLKMISIGDSKIYILRDGEIIKTNEEQMVSELCPQQIGTQTLNSLPSEMAWVDSIKLQEDDIIILCSDGISDNLYESEIVQYVDEFLLMEKGNLRKVANKLLMKAKEVAFDDYAYTPYNEKVNSLPEEKYGKKSIYGGKLDDCSIIISRVVPNSKTKSKSNQ</sequence>
<keyword evidence="1" id="KW-0464">Manganese</keyword>
<dbReference type="InterPro" id="IPR036457">
    <property type="entry name" value="PPM-type-like_dom_sf"/>
</dbReference>
<dbReference type="SMART" id="SM00331">
    <property type="entry name" value="PP2C_SIG"/>
    <property type="match status" value="1"/>
</dbReference>
<dbReference type="RefSeq" id="XP_020076154.1">
    <property type="nucleotide sequence ID" value="XM_020222273.1"/>
</dbReference>
<dbReference type="OrthoDB" id="25675at2759"/>
<accession>A0A1E4RII8</accession>